<gene>
    <name evidence="1" type="ORF">AS156_28475</name>
</gene>
<organism evidence="1 2">
    <name type="scientific">Bradyrhizobium macuxiense</name>
    <dbReference type="NCBI Taxonomy" id="1755647"/>
    <lineage>
        <taxon>Bacteria</taxon>
        <taxon>Pseudomonadati</taxon>
        <taxon>Pseudomonadota</taxon>
        <taxon>Alphaproteobacteria</taxon>
        <taxon>Hyphomicrobiales</taxon>
        <taxon>Nitrobacteraceae</taxon>
        <taxon>Bradyrhizobium</taxon>
    </lineage>
</organism>
<comment type="caution">
    <text evidence="1">The sequence shown here is derived from an EMBL/GenBank/DDBJ whole genome shotgun (WGS) entry which is preliminary data.</text>
</comment>
<dbReference type="EMBL" id="LNCU01000014">
    <property type="protein sequence ID" value="KWV60641.1"/>
    <property type="molecule type" value="Genomic_DNA"/>
</dbReference>
<dbReference type="Proteomes" id="UP000057737">
    <property type="component" value="Unassembled WGS sequence"/>
</dbReference>
<protein>
    <submittedName>
        <fullName evidence="1">Uncharacterized protein</fullName>
    </submittedName>
</protein>
<dbReference type="AlphaFoldDB" id="A0A109K4D9"/>
<sequence length="100" mass="11111">MDFVFLLRTLAGIRPLATLPARSDRELAVHARPQSNDVDPALALMNTGGTPVFPETLRTFFRAQETYQGSTCNYGLAAASRRQSQVRKRSWVRFGGTVII</sequence>
<proteinExistence type="predicted"/>
<reference evidence="1 2" key="1">
    <citation type="submission" date="2015-11" db="EMBL/GenBank/DDBJ databases">
        <title>Draft Genome Sequence of the Strain BR 10303 (Bradyrhizobium sp.) isolated from nodules of Centrolobium paraense.</title>
        <authorList>
            <person name="Zelli J.E."/>
            <person name="Simoes-Araujo J.L."/>
            <person name="Barauna A.C."/>
            <person name="Silva K."/>
        </authorList>
    </citation>
    <scope>NUCLEOTIDE SEQUENCE [LARGE SCALE GENOMIC DNA]</scope>
    <source>
        <strain evidence="1 2">BR 10303</strain>
    </source>
</reference>
<accession>A0A109K4D9</accession>
<name>A0A109K4D9_9BRAD</name>
<evidence type="ECO:0000313" key="2">
    <source>
        <dbReference type="Proteomes" id="UP000057737"/>
    </source>
</evidence>
<evidence type="ECO:0000313" key="1">
    <source>
        <dbReference type="EMBL" id="KWV60641.1"/>
    </source>
</evidence>
<keyword evidence="2" id="KW-1185">Reference proteome</keyword>